<gene>
    <name evidence="4" type="ORF">PCOR1329_LOCUS72327</name>
</gene>
<reference evidence="4" key="1">
    <citation type="submission" date="2023-10" db="EMBL/GenBank/DDBJ databases">
        <authorList>
            <person name="Chen Y."/>
            <person name="Shah S."/>
            <person name="Dougan E. K."/>
            <person name="Thang M."/>
            <person name="Chan C."/>
        </authorList>
    </citation>
    <scope>NUCLEOTIDE SEQUENCE [LARGE SCALE GENOMIC DNA]</scope>
</reference>
<dbReference type="PANTHER" id="PTHR19848">
    <property type="entry name" value="WD40 REPEAT PROTEIN"/>
    <property type="match status" value="1"/>
</dbReference>
<dbReference type="PROSITE" id="PS50082">
    <property type="entry name" value="WD_REPEATS_2"/>
    <property type="match status" value="1"/>
</dbReference>
<feature type="repeat" description="WD" evidence="3">
    <location>
        <begin position="43"/>
        <end position="84"/>
    </location>
</feature>
<evidence type="ECO:0000256" key="2">
    <source>
        <dbReference type="ARBA" id="ARBA00022737"/>
    </source>
</evidence>
<accession>A0ABN9X467</accession>
<protein>
    <submittedName>
        <fullName evidence="4">Uncharacterized protein</fullName>
    </submittedName>
</protein>
<keyword evidence="2" id="KW-0677">Repeat</keyword>
<dbReference type="PROSITE" id="PS50294">
    <property type="entry name" value="WD_REPEATS_REGION"/>
    <property type="match status" value="1"/>
</dbReference>
<dbReference type="Proteomes" id="UP001189429">
    <property type="component" value="Unassembled WGS sequence"/>
</dbReference>
<organism evidence="4 5">
    <name type="scientific">Prorocentrum cordatum</name>
    <dbReference type="NCBI Taxonomy" id="2364126"/>
    <lineage>
        <taxon>Eukaryota</taxon>
        <taxon>Sar</taxon>
        <taxon>Alveolata</taxon>
        <taxon>Dinophyceae</taxon>
        <taxon>Prorocentrales</taxon>
        <taxon>Prorocentraceae</taxon>
        <taxon>Prorocentrum</taxon>
    </lineage>
</organism>
<name>A0ABN9X467_9DINO</name>
<dbReference type="EMBL" id="CAUYUJ010019660">
    <property type="protein sequence ID" value="CAK0892762.1"/>
    <property type="molecule type" value="Genomic_DNA"/>
</dbReference>
<dbReference type="InterPro" id="IPR036322">
    <property type="entry name" value="WD40_repeat_dom_sf"/>
</dbReference>
<evidence type="ECO:0000313" key="5">
    <source>
        <dbReference type="Proteomes" id="UP001189429"/>
    </source>
</evidence>
<dbReference type="PANTHER" id="PTHR19848:SF8">
    <property type="entry name" value="F-BOX AND WD REPEAT DOMAIN CONTAINING 7"/>
    <property type="match status" value="1"/>
</dbReference>
<evidence type="ECO:0000256" key="1">
    <source>
        <dbReference type="ARBA" id="ARBA00022574"/>
    </source>
</evidence>
<keyword evidence="1 3" id="KW-0853">WD repeat</keyword>
<dbReference type="InterPro" id="IPR015943">
    <property type="entry name" value="WD40/YVTN_repeat-like_dom_sf"/>
</dbReference>
<comment type="caution">
    <text evidence="4">The sequence shown here is derived from an EMBL/GenBank/DDBJ whole genome shotgun (WGS) entry which is preliminary data.</text>
</comment>
<dbReference type="Gene3D" id="2.130.10.10">
    <property type="entry name" value="YVTN repeat-like/Quinoprotein amine dehydrogenase"/>
    <property type="match status" value="1"/>
</dbReference>
<keyword evidence="5" id="KW-1185">Reference proteome</keyword>
<dbReference type="InterPro" id="IPR019775">
    <property type="entry name" value="WD40_repeat_CS"/>
</dbReference>
<sequence>MGLFYDHLILPSVLDRPSVPAPGSFDKTAKIWDCNTGQVLHTLKGHQTEIVCVAFSLQGTLVATGSMDNTAKLWDVDSGQLVGTGRTAVASDQNCEHDPG</sequence>
<dbReference type="SUPFAM" id="SSF50978">
    <property type="entry name" value="WD40 repeat-like"/>
    <property type="match status" value="1"/>
</dbReference>
<dbReference type="Pfam" id="PF00400">
    <property type="entry name" value="WD40"/>
    <property type="match status" value="1"/>
</dbReference>
<dbReference type="PROSITE" id="PS00678">
    <property type="entry name" value="WD_REPEATS_1"/>
    <property type="match status" value="1"/>
</dbReference>
<dbReference type="SMART" id="SM00320">
    <property type="entry name" value="WD40"/>
    <property type="match status" value="1"/>
</dbReference>
<evidence type="ECO:0000256" key="3">
    <source>
        <dbReference type="PROSITE-ProRule" id="PRU00221"/>
    </source>
</evidence>
<proteinExistence type="predicted"/>
<dbReference type="InterPro" id="IPR001680">
    <property type="entry name" value="WD40_rpt"/>
</dbReference>
<evidence type="ECO:0000313" key="4">
    <source>
        <dbReference type="EMBL" id="CAK0892762.1"/>
    </source>
</evidence>